<keyword evidence="1 5" id="KW-0489">Methyltransferase</keyword>
<evidence type="ECO:0000256" key="2">
    <source>
        <dbReference type="ARBA" id="ARBA00022679"/>
    </source>
</evidence>
<sequence length="184" mass="20536">MPFLILILAVFFSIMGIAYAGVMLVYLVFCLPALVGAPFVPTPLKVVQKMIKLAEPKPGETIYDLGSGDGRIVIEAVKNANVRAVGIEVNPILVYLSRRKIKKLGLQEKAEIRWGNIFKTDLSSADIIFTYLLQPTNNLLEKRLLSKTKPGTRIVSLSFIFHKIPFVKSDPEHPSIRLYQTPGR</sequence>
<evidence type="ECO:0000256" key="1">
    <source>
        <dbReference type="ARBA" id="ARBA00022603"/>
    </source>
</evidence>
<accession>A0A2H9T1K0</accession>
<evidence type="ECO:0000259" key="4">
    <source>
        <dbReference type="Pfam" id="PF13847"/>
    </source>
</evidence>
<feature type="domain" description="Methyltransferase" evidence="4">
    <location>
        <begin position="57"/>
        <end position="156"/>
    </location>
</feature>
<dbReference type="GO" id="GO:0016279">
    <property type="term" value="F:protein-lysine N-methyltransferase activity"/>
    <property type="evidence" value="ECO:0007669"/>
    <property type="project" value="InterPro"/>
</dbReference>
<proteinExistence type="predicted"/>
<evidence type="ECO:0000256" key="3">
    <source>
        <dbReference type="ARBA" id="ARBA00022691"/>
    </source>
</evidence>
<dbReference type="SUPFAM" id="SSF53335">
    <property type="entry name" value="S-adenosyl-L-methionine-dependent methyltransferases"/>
    <property type="match status" value="1"/>
</dbReference>
<dbReference type="PANTHER" id="PTHR13610">
    <property type="entry name" value="METHYLTRANSFERASE DOMAIN-CONTAINING PROTEIN"/>
    <property type="match status" value="1"/>
</dbReference>
<keyword evidence="3" id="KW-0949">S-adenosyl-L-methionine</keyword>
<dbReference type="Proteomes" id="UP000236946">
    <property type="component" value="Unassembled WGS sequence"/>
</dbReference>
<dbReference type="InterPro" id="IPR026170">
    <property type="entry name" value="FAM173A/B"/>
</dbReference>
<dbReference type="GO" id="GO:0032259">
    <property type="term" value="P:methylation"/>
    <property type="evidence" value="ECO:0007669"/>
    <property type="project" value="UniProtKB-KW"/>
</dbReference>
<keyword evidence="2 5" id="KW-0808">Transferase</keyword>
<dbReference type="CDD" id="cd02440">
    <property type="entry name" value="AdoMet_MTases"/>
    <property type="match status" value="1"/>
</dbReference>
<dbReference type="EMBL" id="PFEN01000016">
    <property type="protein sequence ID" value="PJE69626.1"/>
    <property type="molecule type" value="Genomic_DNA"/>
</dbReference>
<dbReference type="InterPro" id="IPR025714">
    <property type="entry name" value="Methyltranfer_dom"/>
</dbReference>
<evidence type="ECO:0000313" key="6">
    <source>
        <dbReference type="Proteomes" id="UP000236946"/>
    </source>
</evidence>
<evidence type="ECO:0000313" key="5">
    <source>
        <dbReference type="EMBL" id="PJE69626.1"/>
    </source>
</evidence>
<name>A0A2H9T1K0_9BACT</name>
<organism evidence="5 6">
    <name type="scientific">Candidatus Staskawiczbacteria bacterium CG10_big_fil_rev_8_21_14_0_10_38_10</name>
    <dbReference type="NCBI Taxonomy" id="1974891"/>
    <lineage>
        <taxon>Bacteria</taxon>
        <taxon>Candidatus Staskawicziibacteriota</taxon>
    </lineage>
</organism>
<dbReference type="PANTHER" id="PTHR13610:SF11">
    <property type="entry name" value="METHYLTRANSFERASE DOMAIN-CONTAINING PROTEIN"/>
    <property type="match status" value="1"/>
</dbReference>
<dbReference type="Gene3D" id="3.40.50.150">
    <property type="entry name" value="Vaccinia Virus protein VP39"/>
    <property type="match status" value="1"/>
</dbReference>
<protein>
    <submittedName>
        <fullName evidence="5">SAM-dependent methyltransferase</fullName>
    </submittedName>
</protein>
<dbReference type="AlphaFoldDB" id="A0A2H9T1K0"/>
<reference evidence="6" key="1">
    <citation type="submission" date="2017-09" db="EMBL/GenBank/DDBJ databases">
        <title>Depth-based differentiation of microbial function through sediment-hosted aquifers and enrichment of novel symbionts in the deep terrestrial subsurface.</title>
        <authorList>
            <person name="Probst A.J."/>
            <person name="Ladd B."/>
            <person name="Jarett J.K."/>
            <person name="Geller-Mcgrath D.E."/>
            <person name="Sieber C.M.K."/>
            <person name="Emerson J.B."/>
            <person name="Anantharaman K."/>
            <person name="Thomas B.C."/>
            <person name="Malmstrom R."/>
            <person name="Stieglmeier M."/>
            <person name="Klingl A."/>
            <person name="Woyke T."/>
            <person name="Ryan C.M."/>
            <person name="Banfield J.F."/>
        </authorList>
    </citation>
    <scope>NUCLEOTIDE SEQUENCE [LARGE SCALE GENOMIC DNA]</scope>
</reference>
<dbReference type="InterPro" id="IPR029063">
    <property type="entry name" value="SAM-dependent_MTases_sf"/>
</dbReference>
<comment type="caution">
    <text evidence="5">The sequence shown here is derived from an EMBL/GenBank/DDBJ whole genome shotgun (WGS) entry which is preliminary data.</text>
</comment>
<gene>
    <name evidence="5" type="ORF">COU98_00985</name>
</gene>
<dbReference type="Pfam" id="PF13847">
    <property type="entry name" value="Methyltransf_31"/>
    <property type="match status" value="1"/>
</dbReference>